<sequence length="226" mass="25238">MAWGGDDFLIQTPQWTHAGLAGILDSSFCNFLPDTAMSMDPEMTMLECEDSMTKAVEFAIHEFAAVRTGKASPGLVEGLDVHVHSYGSHMKLKQLAMITTPDSRLIRIEPFDSATLHDIDRAIRESRLGLNGSIEGKVIRLPIPALSGERREQMVKLVKQMGEEAKVRVRSARRSAIEELKKGEKDSIITEDDLHRLEKEVQALTDKKIAELDQHMAAKEKEVMTV</sequence>
<dbReference type="Gene3D" id="3.30.1360.40">
    <property type="match status" value="1"/>
</dbReference>
<comment type="subcellular location">
    <subcellularLocation>
        <location evidence="3">Cytoplasm</location>
    </subcellularLocation>
</comment>
<keyword evidence="3" id="KW-0963">Cytoplasm</keyword>
<reference evidence="7" key="1">
    <citation type="journal article" date="2019" name="Int. J. Syst. Evol. Microbiol.">
        <title>The Global Catalogue of Microorganisms (GCM) 10K type strain sequencing project: providing services to taxonomists for standard genome sequencing and annotation.</title>
        <authorList>
            <consortium name="The Broad Institute Genomics Platform"/>
            <consortium name="The Broad Institute Genome Sequencing Center for Infectious Disease"/>
            <person name="Wu L."/>
            <person name="Ma J."/>
        </authorList>
    </citation>
    <scope>NUCLEOTIDE SEQUENCE [LARGE SCALE GENOMIC DNA]</scope>
    <source>
        <strain evidence="7">JCM 18053</strain>
    </source>
</reference>
<evidence type="ECO:0000259" key="5">
    <source>
        <dbReference type="Pfam" id="PF01765"/>
    </source>
</evidence>
<dbReference type="Proteomes" id="UP001499852">
    <property type="component" value="Unassembled WGS sequence"/>
</dbReference>
<comment type="function">
    <text evidence="3">Responsible for the release of ribosomes from messenger RNA at the termination of protein biosynthesis. May increase the efficiency of translation by recycling ribosomes from one round of translation to another.</text>
</comment>
<protein>
    <recommendedName>
        <fullName evidence="3">Ribosome-recycling factor</fullName>
        <shortName evidence="3">RRF</shortName>
    </recommendedName>
    <alternativeName>
        <fullName evidence="3">Ribosome-releasing factor</fullName>
    </alternativeName>
</protein>
<feature type="domain" description="Ribosome recycling factor" evidence="5">
    <location>
        <begin position="61"/>
        <end position="224"/>
    </location>
</feature>
<feature type="coiled-coil region" evidence="4">
    <location>
        <begin position="187"/>
        <end position="214"/>
    </location>
</feature>
<evidence type="ECO:0000256" key="1">
    <source>
        <dbReference type="ARBA" id="ARBA00005912"/>
    </source>
</evidence>
<evidence type="ECO:0000313" key="7">
    <source>
        <dbReference type="Proteomes" id="UP001499852"/>
    </source>
</evidence>
<dbReference type="Pfam" id="PF01765">
    <property type="entry name" value="RRF"/>
    <property type="match status" value="1"/>
</dbReference>
<keyword evidence="4" id="KW-0175">Coiled coil</keyword>
<gene>
    <name evidence="3 6" type="primary">frr</name>
    <name evidence="6" type="ORF">GCM10023213_13860</name>
</gene>
<name>A0ABP9NYS2_9BACT</name>
<dbReference type="InterPro" id="IPR023584">
    <property type="entry name" value="Ribosome_recyc_fac_dom"/>
</dbReference>
<dbReference type="NCBIfam" id="TIGR00496">
    <property type="entry name" value="frr"/>
    <property type="match status" value="1"/>
</dbReference>
<dbReference type="PANTHER" id="PTHR20982:SF3">
    <property type="entry name" value="MITOCHONDRIAL RIBOSOME RECYCLING FACTOR PSEUDO 1"/>
    <property type="match status" value="1"/>
</dbReference>
<accession>A0ABP9NYS2</accession>
<keyword evidence="2 3" id="KW-0648">Protein biosynthesis</keyword>
<dbReference type="SUPFAM" id="SSF55194">
    <property type="entry name" value="Ribosome recycling factor, RRF"/>
    <property type="match status" value="1"/>
</dbReference>
<keyword evidence="7" id="KW-1185">Reference proteome</keyword>
<proteinExistence type="inferred from homology"/>
<dbReference type="PANTHER" id="PTHR20982">
    <property type="entry name" value="RIBOSOME RECYCLING FACTOR"/>
    <property type="match status" value="1"/>
</dbReference>
<evidence type="ECO:0000256" key="3">
    <source>
        <dbReference type="HAMAP-Rule" id="MF_00040"/>
    </source>
</evidence>
<comment type="similarity">
    <text evidence="1 3">Belongs to the RRF family.</text>
</comment>
<dbReference type="EMBL" id="BAABIA010000003">
    <property type="protein sequence ID" value="GAA5137333.1"/>
    <property type="molecule type" value="Genomic_DNA"/>
</dbReference>
<comment type="caution">
    <text evidence="6">The sequence shown here is derived from an EMBL/GenBank/DDBJ whole genome shotgun (WGS) entry which is preliminary data.</text>
</comment>
<dbReference type="InterPro" id="IPR002661">
    <property type="entry name" value="Ribosome_recyc_fac"/>
</dbReference>
<evidence type="ECO:0000256" key="4">
    <source>
        <dbReference type="SAM" id="Coils"/>
    </source>
</evidence>
<evidence type="ECO:0000256" key="2">
    <source>
        <dbReference type="ARBA" id="ARBA00022917"/>
    </source>
</evidence>
<dbReference type="CDD" id="cd00520">
    <property type="entry name" value="RRF"/>
    <property type="match status" value="1"/>
</dbReference>
<organism evidence="6 7">
    <name type="scientific">Prosthecobacter algae</name>
    <dbReference type="NCBI Taxonomy" id="1144682"/>
    <lineage>
        <taxon>Bacteria</taxon>
        <taxon>Pseudomonadati</taxon>
        <taxon>Verrucomicrobiota</taxon>
        <taxon>Verrucomicrobiia</taxon>
        <taxon>Verrucomicrobiales</taxon>
        <taxon>Verrucomicrobiaceae</taxon>
        <taxon>Prosthecobacter</taxon>
    </lineage>
</organism>
<evidence type="ECO:0000313" key="6">
    <source>
        <dbReference type="EMBL" id="GAA5137333.1"/>
    </source>
</evidence>
<dbReference type="HAMAP" id="MF_00040">
    <property type="entry name" value="RRF"/>
    <property type="match status" value="1"/>
</dbReference>
<dbReference type="InterPro" id="IPR036191">
    <property type="entry name" value="RRF_sf"/>
</dbReference>
<dbReference type="Gene3D" id="1.10.132.20">
    <property type="entry name" value="Ribosome-recycling factor"/>
    <property type="match status" value="1"/>
</dbReference>